<dbReference type="InterPro" id="IPR036108">
    <property type="entry name" value="4pyrrol_syn_uPrphyn_synt_sf"/>
</dbReference>
<dbReference type="InterPro" id="IPR003754">
    <property type="entry name" value="4pyrrol_synth_uPrphyn_synth"/>
</dbReference>
<dbReference type="InterPro" id="IPR039793">
    <property type="entry name" value="UROS/Hem4"/>
</dbReference>
<dbReference type="Proteomes" id="UP000247346">
    <property type="component" value="Unassembled WGS sequence"/>
</dbReference>
<keyword evidence="4 9" id="KW-0456">Lyase</keyword>
<dbReference type="SUPFAM" id="SSF69618">
    <property type="entry name" value="HemD-like"/>
    <property type="match status" value="1"/>
</dbReference>
<dbReference type="UniPathway" id="UPA00251">
    <property type="reaction ID" value="UER00320"/>
</dbReference>
<evidence type="ECO:0000256" key="1">
    <source>
        <dbReference type="ARBA" id="ARBA00004772"/>
    </source>
</evidence>
<gene>
    <name evidence="11" type="ORF">XsacCFBP4641_16990</name>
</gene>
<dbReference type="PANTHER" id="PTHR38042:SF1">
    <property type="entry name" value="UROPORPHYRINOGEN-III SYNTHASE, CHLOROPLASTIC"/>
    <property type="match status" value="1"/>
</dbReference>
<comment type="pathway">
    <text evidence="1 9">Porphyrin-containing compound metabolism; protoporphyrin-IX biosynthesis; coproporphyrinogen-III from 5-aminolevulinate: step 3/4.</text>
</comment>
<accession>A0A2P5Z0B0</accession>
<comment type="catalytic activity">
    <reaction evidence="8 9">
        <text>hydroxymethylbilane = uroporphyrinogen III + H2O</text>
        <dbReference type="Rhea" id="RHEA:18965"/>
        <dbReference type="ChEBI" id="CHEBI:15377"/>
        <dbReference type="ChEBI" id="CHEBI:57308"/>
        <dbReference type="ChEBI" id="CHEBI:57845"/>
        <dbReference type="EC" id="4.2.1.75"/>
    </reaction>
</comment>
<reference evidence="11 12" key="1">
    <citation type="submission" date="2016-08" db="EMBL/GenBank/DDBJ databases">
        <authorList>
            <person name="Seilhamer J.J."/>
        </authorList>
    </citation>
    <scope>NUCLEOTIDE SEQUENCE [LARGE SCALE GENOMIC DNA]</scope>
    <source>
        <strain evidence="11 12">CFBP4641</strain>
    </source>
</reference>
<dbReference type="EC" id="4.2.1.75" evidence="3 9"/>
<name>A0A2P5Z0B0_9XANT</name>
<dbReference type="EMBL" id="MDEK01000017">
    <property type="protein sequence ID" value="PPU80760.1"/>
    <property type="molecule type" value="Genomic_DNA"/>
</dbReference>
<comment type="function">
    <text evidence="6 9">Catalyzes cyclization of the linear tetrapyrrole, hydroxymethylbilane, to the macrocyclic uroporphyrinogen III.</text>
</comment>
<dbReference type="NCBIfam" id="NF006454">
    <property type="entry name" value="PRK08811.1"/>
    <property type="match status" value="1"/>
</dbReference>
<dbReference type="CDD" id="cd06578">
    <property type="entry name" value="HemD"/>
    <property type="match status" value="1"/>
</dbReference>
<evidence type="ECO:0000259" key="10">
    <source>
        <dbReference type="Pfam" id="PF02602"/>
    </source>
</evidence>
<dbReference type="PANTHER" id="PTHR38042">
    <property type="entry name" value="UROPORPHYRINOGEN-III SYNTHASE, CHLOROPLASTIC"/>
    <property type="match status" value="1"/>
</dbReference>
<sequence length="260" mass="26814">MPGMSAHATAAPAWILISLRPQGEHAPLRRAAARCGGRVLAVSPWRIRPRADPATRAALAAALAAPRVIVSSPAAVRAAAALQPLTARPGQCWLAVGAGTARALREHGIAEVATPTRMDSDGLLALPELAAPELPVGLVTAPGGRGLIAAHLQARGTPLRRADVYVREPVRLRPADLARLRAAAPGVLALSSGEALQQVLAQLPEDLALAWRMRPLVAASARLATLAADLGFVDVAQAAGPMPQQLVAAAMAIVTRSPPR</sequence>
<dbReference type="GO" id="GO:0006780">
    <property type="term" value="P:uroporphyrinogen III biosynthetic process"/>
    <property type="evidence" value="ECO:0007669"/>
    <property type="project" value="UniProtKB-UniRule"/>
</dbReference>
<dbReference type="OrthoDB" id="9787650at2"/>
<dbReference type="AlphaFoldDB" id="A0A2P5Z0B0"/>
<evidence type="ECO:0000256" key="9">
    <source>
        <dbReference type="RuleBase" id="RU366031"/>
    </source>
</evidence>
<dbReference type="Pfam" id="PF02602">
    <property type="entry name" value="HEM4"/>
    <property type="match status" value="1"/>
</dbReference>
<dbReference type="STRING" id="56458.SB85_13725"/>
<evidence type="ECO:0000256" key="4">
    <source>
        <dbReference type="ARBA" id="ARBA00023239"/>
    </source>
</evidence>
<proteinExistence type="inferred from homology"/>
<evidence type="ECO:0000256" key="5">
    <source>
        <dbReference type="ARBA" id="ARBA00023244"/>
    </source>
</evidence>
<feature type="domain" description="Tetrapyrrole biosynthesis uroporphyrinogen III synthase" evidence="10">
    <location>
        <begin position="29"/>
        <end position="247"/>
    </location>
</feature>
<dbReference type="Gene3D" id="3.40.50.10090">
    <property type="match status" value="2"/>
</dbReference>
<dbReference type="GO" id="GO:0006782">
    <property type="term" value="P:protoporphyrinogen IX biosynthetic process"/>
    <property type="evidence" value="ECO:0007669"/>
    <property type="project" value="UniProtKB-UniRule"/>
</dbReference>
<protein>
    <recommendedName>
        <fullName evidence="7 9">Uroporphyrinogen-III synthase</fullName>
        <ecNumber evidence="3 9">4.2.1.75</ecNumber>
    </recommendedName>
</protein>
<evidence type="ECO:0000313" key="12">
    <source>
        <dbReference type="Proteomes" id="UP000247346"/>
    </source>
</evidence>
<evidence type="ECO:0000256" key="2">
    <source>
        <dbReference type="ARBA" id="ARBA00008133"/>
    </source>
</evidence>
<dbReference type="GO" id="GO:0004852">
    <property type="term" value="F:uroporphyrinogen-III synthase activity"/>
    <property type="evidence" value="ECO:0007669"/>
    <property type="project" value="UniProtKB-UniRule"/>
</dbReference>
<keyword evidence="5 9" id="KW-0627">Porphyrin biosynthesis</keyword>
<evidence type="ECO:0000256" key="6">
    <source>
        <dbReference type="ARBA" id="ARBA00037589"/>
    </source>
</evidence>
<evidence type="ECO:0000313" key="11">
    <source>
        <dbReference type="EMBL" id="PPU80760.1"/>
    </source>
</evidence>
<evidence type="ECO:0000256" key="7">
    <source>
        <dbReference type="ARBA" id="ARBA00040167"/>
    </source>
</evidence>
<organism evidence="11 12">
    <name type="scientific">Xanthomonas sacchari</name>
    <dbReference type="NCBI Taxonomy" id="56458"/>
    <lineage>
        <taxon>Bacteria</taxon>
        <taxon>Pseudomonadati</taxon>
        <taxon>Pseudomonadota</taxon>
        <taxon>Gammaproteobacteria</taxon>
        <taxon>Lysobacterales</taxon>
        <taxon>Lysobacteraceae</taxon>
        <taxon>Xanthomonas</taxon>
    </lineage>
</organism>
<comment type="similarity">
    <text evidence="2 9">Belongs to the uroporphyrinogen-III synthase family.</text>
</comment>
<evidence type="ECO:0000256" key="3">
    <source>
        <dbReference type="ARBA" id="ARBA00013109"/>
    </source>
</evidence>
<evidence type="ECO:0000256" key="8">
    <source>
        <dbReference type="ARBA" id="ARBA00048617"/>
    </source>
</evidence>
<comment type="caution">
    <text evidence="11">The sequence shown here is derived from an EMBL/GenBank/DDBJ whole genome shotgun (WGS) entry which is preliminary data.</text>
</comment>